<feature type="transmembrane region" description="Helical" evidence="7">
    <location>
        <begin position="171"/>
        <end position="193"/>
    </location>
</feature>
<dbReference type="OrthoDB" id="9807274at2"/>
<keyword evidence="6 7" id="KW-0472">Membrane</keyword>
<evidence type="ECO:0000256" key="4">
    <source>
        <dbReference type="ARBA" id="ARBA00022692"/>
    </source>
</evidence>
<dbReference type="Gene3D" id="1.20.1250.20">
    <property type="entry name" value="MFS general substrate transporter like domains"/>
    <property type="match status" value="1"/>
</dbReference>
<feature type="transmembrane region" description="Helical" evidence="7">
    <location>
        <begin position="362"/>
        <end position="383"/>
    </location>
</feature>
<evidence type="ECO:0000313" key="10">
    <source>
        <dbReference type="Proteomes" id="UP000000602"/>
    </source>
</evidence>
<dbReference type="PANTHER" id="PTHR23501:SF174">
    <property type="entry name" value="MULTIDRUG EXPORT PROTEIN EMRB-RELATED"/>
    <property type="match status" value="1"/>
</dbReference>
<dbReference type="PRINTS" id="PR01036">
    <property type="entry name" value="TCRTETB"/>
</dbReference>
<dbReference type="NCBIfam" id="TIGR00711">
    <property type="entry name" value="efflux_EmrB"/>
    <property type="match status" value="1"/>
</dbReference>
<keyword evidence="2" id="KW-0813">Transport</keyword>
<dbReference type="HOGENOM" id="CLU_000960_28_0_7"/>
<dbReference type="PANTHER" id="PTHR23501">
    <property type="entry name" value="MAJOR FACILITATOR SUPERFAMILY"/>
    <property type="match status" value="1"/>
</dbReference>
<name>Q6ARZ1_DESPS</name>
<dbReference type="SUPFAM" id="SSF103473">
    <property type="entry name" value="MFS general substrate transporter"/>
    <property type="match status" value="1"/>
</dbReference>
<keyword evidence="4 7" id="KW-0812">Transmembrane</keyword>
<dbReference type="InterPro" id="IPR036259">
    <property type="entry name" value="MFS_trans_sf"/>
</dbReference>
<feature type="transmembrane region" description="Helical" evidence="7">
    <location>
        <begin position="83"/>
        <end position="104"/>
    </location>
</feature>
<evidence type="ECO:0000256" key="3">
    <source>
        <dbReference type="ARBA" id="ARBA00022475"/>
    </source>
</evidence>
<evidence type="ECO:0000256" key="2">
    <source>
        <dbReference type="ARBA" id="ARBA00022448"/>
    </source>
</evidence>
<feature type="transmembrane region" description="Helical" evidence="7">
    <location>
        <begin position="276"/>
        <end position="299"/>
    </location>
</feature>
<feature type="transmembrane region" description="Helical" evidence="7">
    <location>
        <begin position="337"/>
        <end position="356"/>
    </location>
</feature>
<feature type="transmembrane region" description="Helical" evidence="7">
    <location>
        <begin position="57"/>
        <end position="76"/>
    </location>
</feature>
<dbReference type="Gene3D" id="1.20.1720.10">
    <property type="entry name" value="Multidrug resistance protein D"/>
    <property type="match status" value="1"/>
</dbReference>
<dbReference type="Pfam" id="PF07690">
    <property type="entry name" value="MFS_1"/>
    <property type="match status" value="1"/>
</dbReference>
<dbReference type="RefSeq" id="WP_011187400.1">
    <property type="nucleotide sequence ID" value="NC_006138.1"/>
</dbReference>
<comment type="subcellular location">
    <subcellularLocation>
        <location evidence="1">Cell membrane</location>
        <topology evidence="1">Multi-pass membrane protein</topology>
    </subcellularLocation>
</comment>
<feature type="transmembrane region" description="Helical" evidence="7">
    <location>
        <begin position="21"/>
        <end position="45"/>
    </location>
</feature>
<feature type="transmembrane region" description="Helical" evidence="7">
    <location>
        <begin position="305"/>
        <end position="325"/>
    </location>
</feature>
<protein>
    <submittedName>
        <fullName evidence="9">Probable multidrug resistance protein B</fullName>
    </submittedName>
</protein>
<evidence type="ECO:0000256" key="7">
    <source>
        <dbReference type="SAM" id="Phobius"/>
    </source>
</evidence>
<evidence type="ECO:0000256" key="6">
    <source>
        <dbReference type="ARBA" id="ARBA00023136"/>
    </source>
</evidence>
<evidence type="ECO:0000313" key="9">
    <source>
        <dbReference type="EMBL" id="CAG34884.1"/>
    </source>
</evidence>
<accession>Q6ARZ1</accession>
<reference evidence="10" key="1">
    <citation type="journal article" date="2004" name="Environ. Microbiol.">
        <title>The genome of Desulfotalea psychrophila, a sulfate-reducing bacterium from permanently cold Arctic sediments.</title>
        <authorList>
            <person name="Rabus R."/>
            <person name="Ruepp A."/>
            <person name="Frickey T."/>
            <person name="Rattei T."/>
            <person name="Fartmann B."/>
            <person name="Stark M."/>
            <person name="Bauer M."/>
            <person name="Zibat A."/>
            <person name="Lombardot T."/>
            <person name="Becker I."/>
            <person name="Amann J."/>
            <person name="Gellner K."/>
            <person name="Teeling H."/>
            <person name="Leuschner W.D."/>
            <person name="Gloeckner F.-O."/>
            <person name="Lupas A.N."/>
            <person name="Amann R."/>
            <person name="Klenk H.-P."/>
        </authorList>
    </citation>
    <scope>NUCLEOTIDE SEQUENCE [LARGE SCALE GENOMIC DNA]</scope>
    <source>
        <strain evidence="10">DSM 12343 / LSv54</strain>
    </source>
</reference>
<organism evidence="9 10">
    <name type="scientific">Desulfotalea psychrophila (strain LSv54 / DSM 12343)</name>
    <dbReference type="NCBI Taxonomy" id="177439"/>
    <lineage>
        <taxon>Bacteria</taxon>
        <taxon>Pseudomonadati</taxon>
        <taxon>Thermodesulfobacteriota</taxon>
        <taxon>Desulfobulbia</taxon>
        <taxon>Desulfobulbales</taxon>
        <taxon>Desulfocapsaceae</taxon>
        <taxon>Desulfotalea</taxon>
    </lineage>
</organism>
<dbReference type="GO" id="GO:0022857">
    <property type="term" value="F:transmembrane transporter activity"/>
    <property type="evidence" value="ECO:0007669"/>
    <property type="project" value="InterPro"/>
</dbReference>
<feature type="domain" description="Major facilitator superfamily (MFS) profile" evidence="8">
    <location>
        <begin position="19"/>
        <end position="499"/>
    </location>
</feature>
<dbReference type="STRING" id="177439.DP0155"/>
<dbReference type="AlphaFoldDB" id="Q6ARZ1"/>
<sequence length="502" mass="55155">MANSPQSTQWLQGIKLTAATFSLAMAAFMMVLDTTIANVAVPTIAGNVGVSVDQGTWVITAFGAANAISMPLTGFLSHRFGEVRLFLFAVIGFTLTSFLCGTATSMESLVIYRILQGAVSGSIAPLSQSLLLRCYSKEKRGTALALWTLTIIVAPIVGPILGGYLTDNYHWSWIFFINVPIGIFVLISCSMLLKGKETTRSRPSIDYIGIGLLVFAAGSLQMLLDLGKQHDWFQSTFIIGLGLVALVSWGVMIIWEYYHDNPVVNVRLFKNRNFSLAVLIMGLGYGIYFGSSVLLPLWLQGVMGYTATWAGLATSPSGILAVVSAPMMAYLTRKVDLRLILTYAFVNFAIVGFWRANFSLDNSFFIIFLPQLVVGAATMPFLVPLQRMIIDGLPSSQIATAVALSSFFRTLSGSFSSSVVTTAWDDRMTFHYARIAENFTVYNQYSMGYLRDVHGNISLMSKIIMRQAYMLSTVDLFWATGVICLCLVPIIWLTKPINIEIE</sequence>
<feature type="transmembrane region" description="Helical" evidence="7">
    <location>
        <begin position="236"/>
        <end position="255"/>
    </location>
</feature>
<dbReference type="Proteomes" id="UP000000602">
    <property type="component" value="Chromosome"/>
</dbReference>
<gene>
    <name evidence="9" type="ordered locus">DP0155</name>
</gene>
<proteinExistence type="predicted"/>
<dbReference type="EMBL" id="CR522870">
    <property type="protein sequence ID" value="CAG34884.1"/>
    <property type="molecule type" value="Genomic_DNA"/>
</dbReference>
<dbReference type="InterPro" id="IPR011701">
    <property type="entry name" value="MFS"/>
</dbReference>
<dbReference type="KEGG" id="dps:DP0155"/>
<dbReference type="eggNOG" id="COG2814">
    <property type="taxonomic scope" value="Bacteria"/>
</dbReference>
<dbReference type="GO" id="GO:0005886">
    <property type="term" value="C:plasma membrane"/>
    <property type="evidence" value="ECO:0007669"/>
    <property type="project" value="UniProtKB-SubCell"/>
</dbReference>
<keyword evidence="10" id="KW-1185">Reference proteome</keyword>
<evidence type="ECO:0000256" key="5">
    <source>
        <dbReference type="ARBA" id="ARBA00022989"/>
    </source>
</evidence>
<feature type="transmembrane region" description="Helical" evidence="7">
    <location>
        <begin position="110"/>
        <end position="132"/>
    </location>
</feature>
<evidence type="ECO:0000256" key="1">
    <source>
        <dbReference type="ARBA" id="ARBA00004651"/>
    </source>
</evidence>
<evidence type="ECO:0000259" key="8">
    <source>
        <dbReference type="PROSITE" id="PS50850"/>
    </source>
</evidence>
<feature type="transmembrane region" description="Helical" evidence="7">
    <location>
        <begin position="144"/>
        <end position="165"/>
    </location>
</feature>
<dbReference type="CDD" id="cd17503">
    <property type="entry name" value="MFS_LmrB_MDR_like"/>
    <property type="match status" value="1"/>
</dbReference>
<keyword evidence="3" id="KW-1003">Cell membrane</keyword>
<dbReference type="InterPro" id="IPR020846">
    <property type="entry name" value="MFS_dom"/>
</dbReference>
<dbReference type="InterPro" id="IPR004638">
    <property type="entry name" value="EmrB-like"/>
</dbReference>
<feature type="transmembrane region" description="Helical" evidence="7">
    <location>
        <begin position="468"/>
        <end position="492"/>
    </location>
</feature>
<keyword evidence="5 7" id="KW-1133">Transmembrane helix</keyword>
<feature type="transmembrane region" description="Helical" evidence="7">
    <location>
        <begin position="205"/>
        <end position="224"/>
    </location>
</feature>
<dbReference type="PROSITE" id="PS50850">
    <property type="entry name" value="MFS"/>
    <property type="match status" value="1"/>
</dbReference>